<dbReference type="Proteomes" id="UP001230649">
    <property type="component" value="Unassembled WGS sequence"/>
</dbReference>
<evidence type="ECO:0000313" key="1">
    <source>
        <dbReference type="EMBL" id="KAJ9104721.1"/>
    </source>
</evidence>
<accession>A0ACC2W034</accession>
<comment type="caution">
    <text evidence="1">The sequence shown here is derived from an EMBL/GenBank/DDBJ whole genome shotgun (WGS) entry which is preliminary data.</text>
</comment>
<evidence type="ECO:0000313" key="2">
    <source>
        <dbReference type="Proteomes" id="UP001230649"/>
    </source>
</evidence>
<keyword evidence="2" id="KW-1185">Reference proteome</keyword>
<dbReference type="EMBL" id="JASBWS010000052">
    <property type="protein sequence ID" value="KAJ9104721.1"/>
    <property type="molecule type" value="Genomic_DNA"/>
</dbReference>
<gene>
    <name evidence="1" type="ORF">QFC20_004493</name>
</gene>
<proteinExistence type="predicted"/>
<protein>
    <submittedName>
        <fullName evidence="1">Uncharacterized protein</fullName>
    </submittedName>
</protein>
<sequence>MSETLAIESDADPTYTHFTHRDEFNALLNEFLHLSKLDEEHVDEQDEAREIKLVTHMGGILDHYLPLPPLLDPYLHDIIPPLMEKLSSHFQAIWQVAEQQSNPRTNEQEGSAIHIPSHIARLARVGRLVNWVIKVRGRKGAVTHFPPNISNLPVLVYLLSPSISHTSTTEVSEGFPCHPALSAPRSWEIRSVCFLWLSLLLTVPFDLAAFDSAESASSDSTLSDETTITARVLTIGKGTLFAPSKEGEYAALVLARLFARGDGVTEMDGFFEWVDQQLQSDDGGVGANRRTEGPGSQGAGDVAVFLTHVLALLAHLPSLLPNARTVLPRLMAFYTKTLEPRVENMAQSTSSGSSLVSSNGLLRKMAVKARGRWWVAMLGVTMGEAGKVRRSARGRHVVPLDTQGKSSDSANVLQSLDYAPKLLETEIAEEEEEFDPPDGLEEEIDRLMESLSDKDTIVRYSSAKYLSRLADLLPLSLSSQIVESTISLFGGTAEDPLVETDRGKIVDPGGGSNGEAKWHGLCLALAEMGRRGLIENDMVKDMLSWAVKALNFDIRRGAHSIGSNVRDAAAYLVWSLARALSPATIRPFTQVIARTLVCVACFDREVGIRRAASAAFQEHVGRMGMFPHGIDVLRKTDFYSVSVRRSAFLTAAPQVAVHREYRSAMLEHLHYTTLRHWDPAMRLLGSQSLRMICELDESLPEQALRIELDQLGSVELPNIHGGLAALNELACIYRARQDNHHLSEIFGSLRTIRPSALSIPGSDLLLEAACNVITSTACEQVFKEKHNTDVCSKSGRPFQKQSFAMALGHADFTQTPALVHPVLRCLLGNVSITTKAPQQDVETRRASYHSILAIIQQTESSAVPLPNEDFSLCFTSFVDGLEDYSTDQRGDVGSWIRITCTQSLPSLIRIGRRVEGKLDGAACLDAVRGLLKLSIEKLETVRLAAGAAACEILDENSKELGLGDSYAHIRSIEDWKDVQTLYPKIAELLNVETIQRSVFEGLVLSLGGKNLTTHNAAANAITRTLQSSAADSGLVNQLTRNLLFFGTENLNKQRIFTPVLMTAFELAQAEVWNSLNPASECAQDLIKLVNLAARGLTIIKNIERLTSSMKFIIACLTIPVAQKPALRHVPNLINHAFPRIRTLTAEQLYLTLQTAGIEDPALDELLLDVDWAGNDYGDAAKELVKLLGTVL</sequence>
<reference evidence="1" key="1">
    <citation type="submission" date="2023-04" db="EMBL/GenBank/DDBJ databases">
        <title>Draft Genome sequencing of Naganishia species isolated from polar environments using Oxford Nanopore Technology.</title>
        <authorList>
            <person name="Leo P."/>
            <person name="Venkateswaran K."/>
        </authorList>
    </citation>
    <scope>NUCLEOTIDE SEQUENCE</scope>
    <source>
        <strain evidence="1">MNA-CCFEE 5262</strain>
    </source>
</reference>
<organism evidence="1 2">
    <name type="scientific">Naganishia adeliensis</name>
    <dbReference type="NCBI Taxonomy" id="92952"/>
    <lineage>
        <taxon>Eukaryota</taxon>
        <taxon>Fungi</taxon>
        <taxon>Dikarya</taxon>
        <taxon>Basidiomycota</taxon>
        <taxon>Agaricomycotina</taxon>
        <taxon>Tremellomycetes</taxon>
        <taxon>Filobasidiales</taxon>
        <taxon>Filobasidiaceae</taxon>
        <taxon>Naganishia</taxon>
    </lineage>
</organism>
<name>A0ACC2W034_9TREE</name>